<reference evidence="1 2" key="1">
    <citation type="submission" date="2017-02" db="EMBL/GenBank/DDBJ databases">
        <authorList>
            <person name="Peterson S.W."/>
        </authorList>
    </citation>
    <scope>NUCLEOTIDE SEQUENCE [LARGE SCALE GENOMIC DNA]</scope>
    <source>
        <strain evidence="1 2">S285</strain>
    </source>
</reference>
<accession>A0A1W6MV02</accession>
<evidence type="ECO:0000313" key="1">
    <source>
        <dbReference type="EMBL" id="ARN81431.1"/>
    </source>
</evidence>
<sequence>MRCGFAASARVAALIAHWPAEGNKRLTTARAGPREAAGAQRSFGKWSHLWGNIARTYQGVTETV</sequence>
<keyword evidence="2" id="KW-1185">Reference proteome</keyword>
<protein>
    <submittedName>
        <fullName evidence="1">Uncharacterized protein</fullName>
    </submittedName>
</protein>
<evidence type="ECO:0000313" key="2">
    <source>
        <dbReference type="Proteomes" id="UP000193978"/>
    </source>
</evidence>
<organism evidence="1 2">
    <name type="scientific">Methylocystis bryophila</name>
    <dbReference type="NCBI Taxonomy" id="655015"/>
    <lineage>
        <taxon>Bacteria</taxon>
        <taxon>Pseudomonadati</taxon>
        <taxon>Pseudomonadota</taxon>
        <taxon>Alphaproteobacteria</taxon>
        <taxon>Hyphomicrobiales</taxon>
        <taxon>Methylocystaceae</taxon>
        <taxon>Methylocystis</taxon>
    </lineage>
</organism>
<dbReference type="STRING" id="655015.B1812_10500"/>
<name>A0A1W6MV02_9HYPH</name>
<dbReference type="EMBL" id="CP019948">
    <property type="protein sequence ID" value="ARN81431.1"/>
    <property type="molecule type" value="Genomic_DNA"/>
</dbReference>
<dbReference type="Proteomes" id="UP000193978">
    <property type="component" value="Chromosome"/>
</dbReference>
<dbReference type="KEGG" id="mbry:B1812_10500"/>
<dbReference type="AlphaFoldDB" id="A0A1W6MV02"/>
<proteinExistence type="predicted"/>
<gene>
    <name evidence="1" type="ORF">B1812_10500</name>
</gene>